<name>A0A2U1PFT3_ARTAN</name>
<dbReference type="GO" id="GO:0008017">
    <property type="term" value="F:microtubule binding"/>
    <property type="evidence" value="ECO:0007669"/>
    <property type="project" value="TreeGrafter"/>
</dbReference>
<dbReference type="EMBL" id="PKPP01001206">
    <property type="protein sequence ID" value="PWA84651.1"/>
    <property type="molecule type" value="Genomic_DNA"/>
</dbReference>
<dbReference type="GO" id="GO:0003924">
    <property type="term" value="F:GTPase activity"/>
    <property type="evidence" value="ECO:0007669"/>
    <property type="project" value="InterPro"/>
</dbReference>
<feature type="domain" description="Dynamin GTPase" evidence="1">
    <location>
        <begin position="1"/>
        <end position="189"/>
    </location>
</feature>
<evidence type="ECO:0000313" key="3">
    <source>
        <dbReference type="Proteomes" id="UP000245207"/>
    </source>
</evidence>
<dbReference type="InterPro" id="IPR045063">
    <property type="entry name" value="Dynamin_N"/>
</dbReference>
<dbReference type="InterPro" id="IPR011992">
    <property type="entry name" value="EF-hand-dom_pair"/>
</dbReference>
<evidence type="ECO:0000259" key="1">
    <source>
        <dbReference type="SMART" id="SM00053"/>
    </source>
</evidence>
<sequence>MQLLLLKLAHGYIKSYLFNSQLLNLLKLALQSRSWLLISHECPQALMKHATDAMKESRVHDLLSSLSVLQYGRMDFEEFCAATINIYQLEALDRCEQYARCAYELFENDGNRAIMIEELASPNSIILAISPTNQGITTTNAIKLANTVDPSGERTFGILTKLDLMDKGTTALDVLEGRAYRPQDPSQARCEPLQKEVAAALFEIDYSLKSRWLPVAALIHCPKVQQDEYDQDINYQEWNGNKVELTKVLKSQKTAETASKILKHRLFFWPV</sequence>
<comment type="caution">
    <text evidence="2">The sequence shown here is derived from an EMBL/GenBank/DDBJ whole genome shotgun (WGS) entry which is preliminary data.</text>
</comment>
<reference evidence="2 3" key="1">
    <citation type="journal article" date="2018" name="Mol. Plant">
        <title>The genome of Artemisia annua provides insight into the evolution of Asteraceae family and artemisinin biosynthesis.</title>
        <authorList>
            <person name="Shen Q."/>
            <person name="Zhang L."/>
            <person name="Liao Z."/>
            <person name="Wang S."/>
            <person name="Yan T."/>
            <person name="Shi P."/>
            <person name="Liu M."/>
            <person name="Fu X."/>
            <person name="Pan Q."/>
            <person name="Wang Y."/>
            <person name="Lv Z."/>
            <person name="Lu X."/>
            <person name="Zhang F."/>
            <person name="Jiang W."/>
            <person name="Ma Y."/>
            <person name="Chen M."/>
            <person name="Hao X."/>
            <person name="Li L."/>
            <person name="Tang Y."/>
            <person name="Lv G."/>
            <person name="Zhou Y."/>
            <person name="Sun X."/>
            <person name="Brodelius P.E."/>
            <person name="Rose J.K.C."/>
            <person name="Tang K."/>
        </authorList>
    </citation>
    <scope>NUCLEOTIDE SEQUENCE [LARGE SCALE GENOMIC DNA]</scope>
    <source>
        <strain evidence="3">cv. Huhao1</strain>
        <tissue evidence="2">Leaf</tissue>
    </source>
</reference>
<dbReference type="GO" id="GO:0005874">
    <property type="term" value="C:microtubule"/>
    <property type="evidence" value="ECO:0007669"/>
    <property type="project" value="TreeGrafter"/>
</dbReference>
<organism evidence="2 3">
    <name type="scientific">Artemisia annua</name>
    <name type="common">Sweet wormwood</name>
    <dbReference type="NCBI Taxonomy" id="35608"/>
    <lineage>
        <taxon>Eukaryota</taxon>
        <taxon>Viridiplantae</taxon>
        <taxon>Streptophyta</taxon>
        <taxon>Embryophyta</taxon>
        <taxon>Tracheophyta</taxon>
        <taxon>Spermatophyta</taxon>
        <taxon>Magnoliopsida</taxon>
        <taxon>eudicotyledons</taxon>
        <taxon>Gunneridae</taxon>
        <taxon>Pentapetalae</taxon>
        <taxon>asterids</taxon>
        <taxon>campanulids</taxon>
        <taxon>Asterales</taxon>
        <taxon>Asteraceae</taxon>
        <taxon>Asteroideae</taxon>
        <taxon>Anthemideae</taxon>
        <taxon>Artemisiinae</taxon>
        <taxon>Artemisia</taxon>
    </lineage>
</organism>
<gene>
    <name evidence="2" type="ORF">CTI12_AA157260</name>
</gene>
<evidence type="ECO:0000313" key="2">
    <source>
        <dbReference type="EMBL" id="PWA84651.1"/>
    </source>
</evidence>
<keyword evidence="3" id="KW-1185">Reference proteome</keyword>
<dbReference type="GO" id="GO:0016301">
    <property type="term" value="F:kinase activity"/>
    <property type="evidence" value="ECO:0007669"/>
    <property type="project" value="UniProtKB-KW"/>
</dbReference>
<dbReference type="AlphaFoldDB" id="A0A2U1PFT3"/>
<dbReference type="STRING" id="35608.A0A2U1PFT3"/>
<dbReference type="GO" id="GO:0005525">
    <property type="term" value="F:GTP binding"/>
    <property type="evidence" value="ECO:0007669"/>
    <property type="project" value="InterPro"/>
</dbReference>
<protein>
    <submittedName>
        <fullName evidence="2">Phosphorylase kinase, gamma catalytic subunit, EF-hand domain pair</fullName>
    </submittedName>
</protein>
<keyword evidence="2" id="KW-0418">Kinase</keyword>
<dbReference type="PRINTS" id="PR00195">
    <property type="entry name" value="DYNAMIN"/>
</dbReference>
<dbReference type="PANTHER" id="PTHR11566:SF223">
    <property type="entry name" value="PROTEIN 1C, PUTATIVE, EXPRESSED-RELATED"/>
    <property type="match status" value="1"/>
</dbReference>
<dbReference type="InterPro" id="IPR027417">
    <property type="entry name" value="P-loop_NTPase"/>
</dbReference>
<dbReference type="OrthoDB" id="1730893at2759"/>
<dbReference type="InterPro" id="IPR001401">
    <property type="entry name" value="Dynamin_GTPase"/>
</dbReference>
<dbReference type="SMART" id="SM00053">
    <property type="entry name" value="DYNc"/>
    <property type="match status" value="1"/>
</dbReference>
<dbReference type="PANTHER" id="PTHR11566">
    <property type="entry name" value="DYNAMIN"/>
    <property type="match status" value="1"/>
</dbReference>
<dbReference type="GO" id="GO:0016020">
    <property type="term" value="C:membrane"/>
    <property type="evidence" value="ECO:0007669"/>
    <property type="project" value="TreeGrafter"/>
</dbReference>
<proteinExistence type="predicted"/>
<dbReference type="SUPFAM" id="SSF47473">
    <property type="entry name" value="EF-hand"/>
    <property type="match status" value="1"/>
</dbReference>
<keyword evidence="2" id="KW-0808">Transferase</keyword>
<dbReference type="GO" id="GO:0005737">
    <property type="term" value="C:cytoplasm"/>
    <property type="evidence" value="ECO:0007669"/>
    <property type="project" value="TreeGrafter"/>
</dbReference>
<dbReference type="Proteomes" id="UP000245207">
    <property type="component" value="Unassembled WGS sequence"/>
</dbReference>
<dbReference type="Pfam" id="PF00350">
    <property type="entry name" value="Dynamin_N"/>
    <property type="match status" value="1"/>
</dbReference>
<dbReference type="SUPFAM" id="SSF52540">
    <property type="entry name" value="P-loop containing nucleoside triphosphate hydrolases"/>
    <property type="match status" value="1"/>
</dbReference>
<dbReference type="InterPro" id="IPR022812">
    <property type="entry name" value="Dynamin"/>
</dbReference>
<accession>A0A2U1PFT3</accession>
<dbReference type="Gene3D" id="3.40.50.300">
    <property type="entry name" value="P-loop containing nucleotide triphosphate hydrolases"/>
    <property type="match status" value="1"/>
</dbReference>